<dbReference type="PANTHER" id="PTHR38706:SF2">
    <property type="match status" value="1"/>
</dbReference>
<dbReference type="AlphaFoldDB" id="A0A4W6C877"/>
<dbReference type="GeneTree" id="ENSGT00730000111690"/>
<dbReference type="InParanoid" id="A0A4W6C877"/>
<reference evidence="1" key="2">
    <citation type="submission" date="2025-08" db="UniProtKB">
        <authorList>
            <consortium name="Ensembl"/>
        </authorList>
    </citation>
    <scope>IDENTIFICATION</scope>
</reference>
<protein>
    <submittedName>
        <fullName evidence="1">Uncharacterized protein</fullName>
    </submittedName>
</protein>
<evidence type="ECO:0000313" key="1">
    <source>
        <dbReference type="Ensembl" id="ENSLCAP00010009749.1"/>
    </source>
</evidence>
<accession>A0A4W6C877</accession>
<dbReference type="Proteomes" id="UP000314980">
    <property type="component" value="Unassembled WGS sequence"/>
</dbReference>
<keyword evidence="2" id="KW-1185">Reference proteome</keyword>
<reference evidence="2" key="1">
    <citation type="submission" date="2015-09" db="EMBL/GenBank/DDBJ databases">
        <authorList>
            <person name="Sai Rama Sridatta P."/>
        </authorList>
    </citation>
    <scope>NUCLEOTIDE SEQUENCE [LARGE SCALE GENOMIC DNA]</scope>
</reference>
<dbReference type="Ensembl" id="ENSLCAT00010009968.1">
    <property type="protein sequence ID" value="ENSLCAP00010009749.1"/>
    <property type="gene ID" value="ENSLCAG00010004675.1"/>
</dbReference>
<sequence>MRMLNSINDLKKINFGQSVPKHSLLLLHWFANVVDIDRNNDIRLTFNPDNGEYGSHHYSNYEGLLDQLPDGYQYYTVGNLNHENSELLPEYVAHPRSEYEGGNRDRIIFRIREADKGQQVLPRIDQVFITQHYEYQQTDYDPNHTYEITTDLFTEIREFSVSMTRNDGEHVPRCCLNQGEMVICDCYSGSYDTLANTEI</sequence>
<reference evidence="1" key="3">
    <citation type="submission" date="2025-09" db="UniProtKB">
        <authorList>
            <consortium name="Ensembl"/>
        </authorList>
    </citation>
    <scope>IDENTIFICATION</scope>
</reference>
<name>A0A4W6C877_LATCA</name>
<evidence type="ECO:0000313" key="2">
    <source>
        <dbReference type="Proteomes" id="UP000314980"/>
    </source>
</evidence>
<organism evidence="1 2">
    <name type="scientific">Lates calcarifer</name>
    <name type="common">Barramundi</name>
    <name type="synonym">Holocentrus calcarifer</name>
    <dbReference type="NCBI Taxonomy" id="8187"/>
    <lineage>
        <taxon>Eukaryota</taxon>
        <taxon>Metazoa</taxon>
        <taxon>Chordata</taxon>
        <taxon>Craniata</taxon>
        <taxon>Vertebrata</taxon>
        <taxon>Euteleostomi</taxon>
        <taxon>Actinopterygii</taxon>
        <taxon>Neopterygii</taxon>
        <taxon>Teleostei</taxon>
        <taxon>Neoteleostei</taxon>
        <taxon>Acanthomorphata</taxon>
        <taxon>Carangaria</taxon>
        <taxon>Carangaria incertae sedis</taxon>
        <taxon>Centropomidae</taxon>
        <taxon>Lates</taxon>
    </lineage>
</organism>
<dbReference type="PANTHER" id="PTHR38706">
    <property type="entry name" value="SI:CH211-198C19.1-RELATED"/>
    <property type="match status" value="1"/>
</dbReference>
<proteinExistence type="predicted"/>